<dbReference type="GO" id="GO:0031507">
    <property type="term" value="P:heterochromatin formation"/>
    <property type="evidence" value="ECO:0007669"/>
    <property type="project" value="TreeGrafter"/>
</dbReference>
<dbReference type="PANTHER" id="PTHR45747">
    <property type="entry name" value="HISTONE-LYSINE N-METHYLTRANSFERASE E(Z)"/>
    <property type="match status" value="1"/>
</dbReference>
<accession>M1JLA2</accession>
<dbReference type="EMBL" id="KC513616">
    <property type="protein sequence ID" value="AGE96309.1"/>
    <property type="molecule type" value="Genomic_DNA"/>
</dbReference>
<dbReference type="GO" id="GO:0035098">
    <property type="term" value="C:ESC/E(Z) complex"/>
    <property type="evidence" value="ECO:0007669"/>
    <property type="project" value="TreeGrafter"/>
</dbReference>
<reference evidence="11" key="1">
    <citation type="journal article" date="2013" name="Eukaryot. Cell">
        <title>Extremely Reduced Levels of Heterozygosity in the Vertebrate Pathogen Encephalitozoon cuniculi.</title>
        <authorList>
            <person name="Selman M."/>
            <person name="Sak B."/>
            <person name="Kvac M."/>
            <person name="Farinelli L."/>
            <person name="Weiss L.M."/>
            <person name="Corradi N."/>
        </authorList>
    </citation>
    <scope>NUCLEOTIDE SEQUENCE</scope>
</reference>
<dbReference type="InterPro" id="IPR046341">
    <property type="entry name" value="SET_dom_sf"/>
</dbReference>
<keyword evidence="6" id="KW-0804">Transcription</keyword>
<evidence type="ECO:0000256" key="7">
    <source>
        <dbReference type="ARBA" id="ARBA00023242"/>
    </source>
</evidence>
<evidence type="ECO:0000256" key="2">
    <source>
        <dbReference type="ARBA" id="ARBA00022603"/>
    </source>
</evidence>
<evidence type="ECO:0000313" key="11">
    <source>
        <dbReference type="EMBL" id="AGE96309.1"/>
    </source>
</evidence>
<dbReference type="SMART" id="SM00317">
    <property type="entry name" value="SET"/>
    <property type="match status" value="1"/>
</dbReference>
<gene>
    <name evidence="11" type="ORF">ECU09_1750</name>
</gene>
<keyword evidence="3" id="KW-0808">Transferase</keyword>
<evidence type="ECO:0000259" key="8">
    <source>
        <dbReference type="PROSITE" id="PS50280"/>
    </source>
</evidence>
<protein>
    <submittedName>
        <fullName evidence="11">Enhancer of zeste protein</fullName>
    </submittedName>
</protein>
<dbReference type="Gene3D" id="2.170.270.10">
    <property type="entry name" value="SET domain"/>
    <property type="match status" value="1"/>
</dbReference>
<evidence type="ECO:0000256" key="6">
    <source>
        <dbReference type="ARBA" id="ARBA00023163"/>
    </source>
</evidence>
<keyword evidence="7" id="KW-0539">Nucleus</keyword>
<dbReference type="InterPro" id="IPR006560">
    <property type="entry name" value="AWS_dom"/>
</dbReference>
<feature type="domain" description="SET" evidence="8">
    <location>
        <begin position="395"/>
        <end position="524"/>
    </location>
</feature>
<dbReference type="VEuPathDB" id="MicrosporidiaDB:M970_091760"/>
<dbReference type="PROSITE" id="PS51633">
    <property type="entry name" value="CXC"/>
    <property type="match status" value="1"/>
</dbReference>
<organism evidence="11">
    <name type="scientific">Encephalitozoon cuniculi</name>
    <name type="common">Microsporidian parasite</name>
    <dbReference type="NCBI Taxonomy" id="6035"/>
    <lineage>
        <taxon>Eukaryota</taxon>
        <taxon>Fungi</taxon>
        <taxon>Fungi incertae sedis</taxon>
        <taxon>Microsporidia</taxon>
        <taxon>Unikaryonidae</taxon>
        <taxon>Encephalitozoon</taxon>
    </lineage>
</organism>
<dbReference type="InterPro" id="IPR001214">
    <property type="entry name" value="SET_dom"/>
</dbReference>
<evidence type="ECO:0000256" key="5">
    <source>
        <dbReference type="ARBA" id="ARBA00023015"/>
    </source>
</evidence>
<dbReference type="PROSITE" id="PS50280">
    <property type="entry name" value="SET"/>
    <property type="match status" value="1"/>
</dbReference>
<evidence type="ECO:0000256" key="1">
    <source>
        <dbReference type="ARBA" id="ARBA00004123"/>
    </source>
</evidence>
<keyword evidence="2" id="KW-0489">Methyltransferase</keyword>
<keyword evidence="4" id="KW-0949">S-adenosyl-L-methionine</keyword>
<evidence type="ECO:0000256" key="4">
    <source>
        <dbReference type="ARBA" id="ARBA00022691"/>
    </source>
</evidence>
<evidence type="ECO:0000259" key="9">
    <source>
        <dbReference type="PROSITE" id="PS51215"/>
    </source>
</evidence>
<comment type="subcellular location">
    <subcellularLocation>
        <location evidence="1">Nucleus</location>
    </subcellularLocation>
</comment>
<dbReference type="VEuPathDB" id="MicrosporidiaDB:AEWQ_091780"/>
<dbReference type="Pfam" id="PF00856">
    <property type="entry name" value="SET"/>
    <property type="match status" value="1"/>
</dbReference>
<dbReference type="AlphaFoldDB" id="M1JLA2"/>
<dbReference type="VEuPathDB" id="MicrosporidiaDB:ECU09_1750"/>
<dbReference type="PROSITE" id="PS51215">
    <property type="entry name" value="AWS"/>
    <property type="match status" value="1"/>
</dbReference>
<keyword evidence="5" id="KW-0805">Transcription regulation</keyword>
<evidence type="ECO:0000256" key="3">
    <source>
        <dbReference type="ARBA" id="ARBA00022679"/>
    </source>
</evidence>
<dbReference type="VEuPathDB" id="MicrosporidiaDB:AEWR_091760"/>
<name>M1JLA2_ENCCN</name>
<dbReference type="GO" id="GO:0032259">
    <property type="term" value="P:methylation"/>
    <property type="evidence" value="ECO:0007669"/>
    <property type="project" value="UniProtKB-KW"/>
</dbReference>
<dbReference type="PANTHER" id="PTHR45747:SF4">
    <property type="entry name" value="HISTONE-LYSINE N-METHYLTRANSFERASE E(Z)"/>
    <property type="match status" value="1"/>
</dbReference>
<feature type="domain" description="AWS" evidence="9">
    <location>
        <begin position="359"/>
        <end position="401"/>
    </location>
</feature>
<dbReference type="SUPFAM" id="SSF82199">
    <property type="entry name" value="SET domain"/>
    <property type="match status" value="1"/>
</dbReference>
<dbReference type="VEuPathDB" id="MicrosporidiaDB:AEWD_091800"/>
<dbReference type="GO" id="GO:0003682">
    <property type="term" value="F:chromatin binding"/>
    <property type="evidence" value="ECO:0007669"/>
    <property type="project" value="TreeGrafter"/>
</dbReference>
<dbReference type="GO" id="GO:0046976">
    <property type="term" value="F:histone H3K27 methyltransferase activity"/>
    <property type="evidence" value="ECO:0007669"/>
    <property type="project" value="TreeGrafter"/>
</dbReference>
<dbReference type="InterPro" id="IPR045318">
    <property type="entry name" value="EZH1/2-like"/>
</dbReference>
<evidence type="ECO:0000259" key="10">
    <source>
        <dbReference type="PROSITE" id="PS51633"/>
    </source>
</evidence>
<proteinExistence type="predicted"/>
<feature type="domain" description="CXC" evidence="10">
    <location>
        <begin position="306"/>
        <end position="409"/>
    </location>
</feature>
<sequence length="537" mass="60741">MSSRRIGSNLQLMTSSLTNESINSCSKLWRLLFPMGENDGRNKLGKTLLDPASGMHKSTSLELRKEAGQVLMIDDKHPSPSEGRRSKVGGFQTSVVKIVIPRIDPGPRGAFFTFTNTSIRTEDDPALRFIPYMPGTSGFISLSEFKEMELVKGFCDPGEGDIGQVLRKEHDLGHGKDHRMPEKCGWDDELLMMRKLFCSVCFIFGCKWHSRTEGICIKPVGFEKDMLNAHIEPWGVCGDACKKMKSLCSDTARNGLEQDAYDALCRACEESQGYECIASLLFYFRFRRYVSCEKIREASMVLMGRHRYVVGNKNRSNVDVAAFFTPCDHPGSCTEGNGCTCISNRTNCEMSCLCTECRNFFMGCRCPAKCNSKCACRQESRECTQVCLCKQCGNKDLQMGKAAPTFVAPSRVEGYGLFAKEKMSKGRFVIEYVGEIISNEEAERRGTFYDLRGCSYLFDLYSREGKALYVIDSRFIGNRSRFINHSQRNSNLYAFVLIVNGVRRIGFYASRDICEGEELLFDYKYSEEHKRKHNIAD</sequence>
<dbReference type="InterPro" id="IPR026489">
    <property type="entry name" value="CXC_dom"/>
</dbReference>